<evidence type="ECO:0008006" key="3">
    <source>
        <dbReference type="Google" id="ProtNLM"/>
    </source>
</evidence>
<comment type="caution">
    <text evidence="1">The sequence shown here is derived from an EMBL/GenBank/DDBJ whole genome shotgun (WGS) entry which is preliminary data.</text>
</comment>
<keyword evidence="2" id="KW-1185">Reference proteome</keyword>
<gene>
    <name evidence="1" type="ORF">NP233_g207</name>
</gene>
<proteinExistence type="predicted"/>
<dbReference type="EMBL" id="JANIEX010000005">
    <property type="protein sequence ID" value="KAJ3576760.1"/>
    <property type="molecule type" value="Genomic_DNA"/>
</dbReference>
<dbReference type="SUPFAM" id="SSF81383">
    <property type="entry name" value="F-box domain"/>
    <property type="match status" value="1"/>
</dbReference>
<dbReference type="Proteomes" id="UP001213000">
    <property type="component" value="Unassembled WGS sequence"/>
</dbReference>
<dbReference type="InterPro" id="IPR036047">
    <property type="entry name" value="F-box-like_dom_sf"/>
</dbReference>
<evidence type="ECO:0000313" key="2">
    <source>
        <dbReference type="Proteomes" id="UP001213000"/>
    </source>
</evidence>
<protein>
    <recommendedName>
        <fullName evidence="3">F-box domain-containing protein</fullName>
    </recommendedName>
</protein>
<evidence type="ECO:0000313" key="1">
    <source>
        <dbReference type="EMBL" id="KAJ3576760.1"/>
    </source>
</evidence>
<accession>A0AAD5W2F3</accession>
<sequence length="554" mass="62823">MPDIEQRQQECSARLQELDSAIAELYRQRANVCSDINTLKPILPDELLVEVLKRACSFDCSSNERDPHYPIVLSSVSRHWRDIIHSIPSFWTNLGLRFPSRGPRGYDFASPPTLKLLRLYFDNSGDLPVSLRVNFPGLERPGTVTPSQEEEHVAAAGPSTKQVFQYISNLYPGKINSLFIWGLNPSLPIVYAWDAGDGIFDNVQFPNIRQLYVATADFQFFGRGPPENDIKSIPPAVLPNLNHLTLKRNLPCGLGFPYLQLTTLELEDIPINGCYRLMRNSTNLVTFSCKRPRSPTQGSQGPPTDPVRLYHVKSFSWAFGFQEWDRALLQCVSLPALEVFTCEEQGSDGLVPLENPPSNFAQQMSSLQTSFLHQSPSLRVFKSVAQDYLLFEPRILVNDLPRSIEEVHLDKVKLEVANDFMRALIPSRDPASSQVTLLPQLKVLDLEIECDYWIRELVLEMIRARRAPDPHSYGLQSRLERVLLRRGQMYGIQKHMALRDDFADKFQQFVDGGLYLVTADEDGAHKKWSRTSSGSFRMLAPSLLKKTLTFLSLA</sequence>
<dbReference type="AlphaFoldDB" id="A0AAD5W2F3"/>
<reference evidence="1" key="1">
    <citation type="submission" date="2022-07" db="EMBL/GenBank/DDBJ databases">
        <title>Genome Sequence of Leucocoprinus birnbaumii.</title>
        <authorList>
            <person name="Buettner E."/>
        </authorList>
    </citation>
    <scope>NUCLEOTIDE SEQUENCE</scope>
    <source>
        <strain evidence="1">VT141</strain>
    </source>
</reference>
<name>A0AAD5W2F3_9AGAR</name>
<organism evidence="1 2">
    <name type="scientific">Leucocoprinus birnbaumii</name>
    <dbReference type="NCBI Taxonomy" id="56174"/>
    <lineage>
        <taxon>Eukaryota</taxon>
        <taxon>Fungi</taxon>
        <taxon>Dikarya</taxon>
        <taxon>Basidiomycota</taxon>
        <taxon>Agaricomycotina</taxon>
        <taxon>Agaricomycetes</taxon>
        <taxon>Agaricomycetidae</taxon>
        <taxon>Agaricales</taxon>
        <taxon>Agaricineae</taxon>
        <taxon>Agaricaceae</taxon>
        <taxon>Leucocoprinus</taxon>
    </lineage>
</organism>